<sequence>MNIDIALLAIAALPMIFAITLHEAAHGYVARYFGDPTAWQLGRISLNPIRHIDLVGTILVPAATLLFGGILFGWAKPVPVDYSRLRHPRTDMRWVALAGPGSNLLMAFGWALLLKLGLSTNNYFSVPLEEMARIGVSINLMLMAINLVPILPLDGGRVLFSLLPPSAAQSYGRSEPYGLPILLLLLVTGLLSIIILPLIQLAGRLISTIFFL</sequence>
<keyword evidence="12" id="KW-0472">Membrane</keyword>
<keyword evidence="11" id="KW-0482">Metalloprotease</keyword>
<keyword evidence="14" id="KW-1185">Reference proteome</keyword>
<evidence type="ECO:0000256" key="6">
    <source>
        <dbReference type="ARBA" id="ARBA00022692"/>
    </source>
</evidence>
<comment type="similarity">
    <text evidence="3">Belongs to the peptidase M50B family.</text>
</comment>
<evidence type="ECO:0000256" key="12">
    <source>
        <dbReference type="ARBA" id="ARBA00023136"/>
    </source>
</evidence>
<evidence type="ECO:0000256" key="4">
    <source>
        <dbReference type="ARBA" id="ARBA00022475"/>
    </source>
</evidence>
<evidence type="ECO:0000256" key="11">
    <source>
        <dbReference type="ARBA" id="ARBA00023049"/>
    </source>
</evidence>
<organism evidence="13 14">
    <name type="scientific">Fluviibacter phosphoraccumulans</name>
    <dbReference type="NCBI Taxonomy" id="1751046"/>
    <lineage>
        <taxon>Bacteria</taxon>
        <taxon>Pseudomonadati</taxon>
        <taxon>Pseudomonadota</taxon>
        <taxon>Betaproteobacteria</taxon>
        <taxon>Rhodocyclales</taxon>
        <taxon>Fluviibacteraceae</taxon>
        <taxon>Fluviibacter</taxon>
    </lineage>
</organism>
<dbReference type="RefSeq" id="WP_162049756.1">
    <property type="nucleotide sequence ID" value="NZ_AP019011.1"/>
</dbReference>
<keyword evidence="4" id="KW-1003">Cell membrane</keyword>
<proteinExistence type="inferred from homology"/>
<evidence type="ECO:0000256" key="9">
    <source>
        <dbReference type="ARBA" id="ARBA00022833"/>
    </source>
</evidence>
<dbReference type="GO" id="GO:0005886">
    <property type="term" value="C:plasma membrane"/>
    <property type="evidence" value="ECO:0007669"/>
    <property type="project" value="UniProtKB-SubCell"/>
</dbReference>
<evidence type="ECO:0000256" key="1">
    <source>
        <dbReference type="ARBA" id="ARBA00001947"/>
    </source>
</evidence>
<dbReference type="InterPro" id="IPR052348">
    <property type="entry name" value="Metallopeptidase_M50B"/>
</dbReference>
<comment type="cofactor">
    <cofactor evidence="1">
        <name>Zn(2+)</name>
        <dbReference type="ChEBI" id="CHEBI:29105"/>
    </cofactor>
</comment>
<dbReference type="Proteomes" id="UP000463961">
    <property type="component" value="Chromosome"/>
</dbReference>
<keyword evidence="5" id="KW-0645">Protease</keyword>
<dbReference type="AlphaFoldDB" id="A0A679I9G5"/>
<keyword evidence="7" id="KW-0479">Metal-binding</keyword>
<keyword evidence="10" id="KW-1133">Transmembrane helix</keyword>
<evidence type="ECO:0000256" key="2">
    <source>
        <dbReference type="ARBA" id="ARBA00004651"/>
    </source>
</evidence>
<protein>
    <submittedName>
        <fullName evidence="13">Peptidase M50</fullName>
    </submittedName>
</protein>
<dbReference type="EMBL" id="AP022345">
    <property type="protein sequence ID" value="BBU69540.1"/>
    <property type="molecule type" value="Genomic_DNA"/>
</dbReference>
<evidence type="ECO:0000256" key="5">
    <source>
        <dbReference type="ARBA" id="ARBA00022670"/>
    </source>
</evidence>
<dbReference type="CDD" id="cd06158">
    <property type="entry name" value="S2P-M50_like_1"/>
    <property type="match status" value="1"/>
</dbReference>
<evidence type="ECO:0000256" key="7">
    <source>
        <dbReference type="ARBA" id="ARBA00022723"/>
    </source>
</evidence>
<dbReference type="GO" id="GO:0008237">
    <property type="term" value="F:metallopeptidase activity"/>
    <property type="evidence" value="ECO:0007669"/>
    <property type="project" value="UniProtKB-KW"/>
</dbReference>
<dbReference type="InterPro" id="IPR008915">
    <property type="entry name" value="Peptidase_M50"/>
</dbReference>
<name>A0A679I9G5_9RHOO</name>
<evidence type="ECO:0000313" key="14">
    <source>
        <dbReference type="Proteomes" id="UP000463961"/>
    </source>
</evidence>
<reference evidence="14" key="1">
    <citation type="submission" date="2020-01" db="EMBL/GenBank/DDBJ databases">
        <title>Phosphoaccumulans saitamaens gen. nov., sp. nov., a polyphosphate accumulating bacterium isolated from surface river water.</title>
        <authorList>
            <person name="Watanabe K."/>
            <person name="Suda W."/>
        </authorList>
    </citation>
    <scope>NUCLEOTIDE SEQUENCE [LARGE SCALE GENOMIC DNA]</scope>
    <source>
        <strain evidence="14">ICHIAU1</strain>
    </source>
</reference>
<dbReference type="PANTHER" id="PTHR35864">
    <property type="entry name" value="ZINC METALLOPROTEASE MJ0611-RELATED"/>
    <property type="match status" value="1"/>
</dbReference>
<gene>
    <name evidence="13" type="ORF">ICHIAU1_18230</name>
</gene>
<evidence type="ECO:0000256" key="3">
    <source>
        <dbReference type="ARBA" id="ARBA00007931"/>
    </source>
</evidence>
<evidence type="ECO:0000256" key="10">
    <source>
        <dbReference type="ARBA" id="ARBA00022989"/>
    </source>
</evidence>
<dbReference type="PANTHER" id="PTHR35864:SF1">
    <property type="entry name" value="ZINC METALLOPROTEASE YWHC-RELATED"/>
    <property type="match status" value="1"/>
</dbReference>
<comment type="subcellular location">
    <subcellularLocation>
        <location evidence="2">Cell membrane</location>
        <topology evidence="2">Multi-pass membrane protein</topology>
    </subcellularLocation>
</comment>
<dbReference type="InterPro" id="IPR044537">
    <property type="entry name" value="Rip2-like"/>
</dbReference>
<evidence type="ECO:0000256" key="8">
    <source>
        <dbReference type="ARBA" id="ARBA00022801"/>
    </source>
</evidence>
<dbReference type="GO" id="GO:0046872">
    <property type="term" value="F:metal ion binding"/>
    <property type="evidence" value="ECO:0007669"/>
    <property type="project" value="UniProtKB-KW"/>
</dbReference>
<keyword evidence="9" id="KW-0862">Zinc</keyword>
<dbReference type="Pfam" id="PF02163">
    <property type="entry name" value="Peptidase_M50"/>
    <property type="match status" value="1"/>
</dbReference>
<keyword evidence="8" id="KW-0378">Hydrolase</keyword>
<dbReference type="GO" id="GO:0006508">
    <property type="term" value="P:proteolysis"/>
    <property type="evidence" value="ECO:0007669"/>
    <property type="project" value="UniProtKB-KW"/>
</dbReference>
<evidence type="ECO:0000313" key="13">
    <source>
        <dbReference type="EMBL" id="BBU69540.1"/>
    </source>
</evidence>
<accession>A0A679I9G5</accession>
<dbReference type="OrthoDB" id="9800627at2"/>
<keyword evidence="6" id="KW-0812">Transmembrane</keyword>